<proteinExistence type="predicted"/>
<evidence type="ECO:0000313" key="2">
    <source>
        <dbReference type="Proteomes" id="UP001501455"/>
    </source>
</evidence>
<accession>A0ABP6TM09</accession>
<dbReference type="Proteomes" id="UP001501455">
    <property type="component" value="Unassembled WGS sequence"/>
</dbReference>
<comment type="caution">
    <text evidence="1">The sequence shown here is derived from an EMBL/GenBank/DDBJ whole genome shotgun (WGS) entry which is preliminary data.</text>
</comment>
<gene>
    <name evidence="1" type="ORF">GCM10019016_034120</name>
</gene>
<evidence type="ECO:0000313" key="1">
    <source>
        <dbReference type="EMBL" id="GAA3496311.1"/>
    </source>
</evidence>
<name>A0ABP6TM09_9ACTN</name>
<organism evidence="1 2">
    <name type="scientific">Streptomyces prasinosporus</name>
    <dbReference type="NCBI Taxonomy" id="68256"/>
    <lineage>
        <taxon>Bacteria</taxon>
        <taxon>Bacillati</taxon>
        <taxon>Actinomycetota</taxon>
        <taxon>Actinomycetes</taxon>
        <taxon>Kitasatosporales</taxon>
        <taxon>Streptomycetaceae</taxon>
        <taxon>Streptomyces</taxon>
        <taxon>Streptomyces albogriseolus group</taxon>
    </lineage>
</organism>
<dbReference type="RefSeq" id="WP_193458722.1">
    <property type="nucleotide sequence ID" value="NZ_BAAAXF010000023.1"/>
</dbReference>
<sequence length="197" mass="21482">MSDIRTCGIVVPTDWVPLPLEPSDDVKAWAKNTAVGLCERGRAVGLEVDRRTLRRDLRARAEDSRSRDPFYAFALYPDGFDSALALLEVDLIWPDETVRRLTLDWLAETFSADDFGGPTVNRRQLPVGPAVRIRQNLAMSSPPGGNPGVLLETVTYGVLPTGSRAAVMLLGSWLVPGLTEEMEEALDGIASTLTVGF</sequence>
<keyword evidence="2" id="KW-1185">Reference proteome</keyword>
<protein>
    <submittedName>
        <fullName evidence="1">Uncharacterized protein</fullName>
    </submittedName>
</protein>
<reference evidence="2" key="1">
    <citation type="journal article" date="2019" name="Int. J. Syst. Evol. Microbiol.">
        <title>The Global Catalogue of Microorganisms (GCM) 10K type strain sequencing project: providing services to taxonomists for standard genome sequencing and annotation.</title>
        <authorList>
            <consortium name="The Broad Institute Genomics Platform"/>
            <consortium name="The Broad Institute Genome Sequencing Center for Infectious Disease"/>
            <person name="Wu L."/>
            <person name="Ma J."/>
        </authorList>
    </citation>
    <scope>NUCLEOTIDE SEQUENCE [LARGE SCALE GENOMIC DNA]</scope>
    <source>
        <strain evidence="2">JCM 4816</strain>
    </source>
</reference>
<dbReference type="EMBL" id="BAAAXF010000023">
    <property type="protein sequence ID" value="GAA3496311.1"/>
    <property type="molecule type" value="Genomic_DNA"/>
</dbReference>